<feature type="active site" description="Proton acceptor; for enolization step" evidence="3">
    <location>
        <position position="65"/>
    </location>
</feature>
<dbReference type="SUPFAM" id="SSF100950">
    <property type="entry name" value="NagB/RpiA/CoA transferase-like"/>
    <property type="match status" value="1"/>
</dbReference>
<gene>
    <name evidence="3" type="primary">nagB</name>
    <name evidence="5" type="ORF">HMPREF1650_08850</name>
</gene>
<feature type="site" description="Part of the allosteric site" evidence="3">
    <location>
        <position position="150"/>
    </location>
</feature>
<evidence type="ECO:0000256" key="1">
    <source>
        <dbReference type="ARBA" id="ARBA00022801"/>
    </source>
</evidence>
<dbReference type="GO" id="GO:0042802">
    <property type="term" value="F:identical protein binding"/>
    <property type="evidence" value="ECO:0007669"/>
    <property type="project" value="TreeGrafter"/>
</dbReference>
<dbReference type="AlphaFoldDB" id="A0A095ZBW2"/>
<dbReference type="EC" id="3.5.99.6" evidence="3"/>
<dbReference type="GO" id="GO:0005975">
    <property type="term" value="P:carbohydrate metabolic process"/>
    <property type="evidence" value="ECO:0007669"/>
    <property type="project" value="InterPro"/>
</dbReference>
<comment type="function">
    <text evidence="3">Catalyzes the reversible isomerization-deamination of glucosamine 6-phosphate (GlcN6P) to form fructose 6-phosphate (Fru6P) and ammonium ion.</text>
</comment>
<comment type="pathway">
    <text evidence="3">Amino-sugar metabolism; N-acetylneuraminate degradation; D-fructose 6-phosphate from N-acetylneuraminate: step 5/5.</text>
</comment>
<dbReference type="Gene3D" id="3.40.50.1360">
    <property type="match status" value="1"/>
</dbReference>
<organism evidence="5 6">
    <name type="scientific">Corynebacterium freneyi DNF00450</name>
    <dbReference type="NCBI Taxonomy" id="1287475"/>
    <lineage>
        <taxon>Bacteria</taxon>
        <taxon>Bacillati</taxon>
        <taxon>Actinomycetota</taxon>
        <taxon>Actinomycetes</taxon>
        <taxon>Mycobacteriales</taxon>
        <taxon>Corynebacteriaceae</taxon>
        <taxon>Corynebacterium</taxon>
    </lineage>
</organism>
<feature type="active site" description="Proton acceptor; for ring-opening step" evidence="3">
    <location>
        <position position="133"/>
    </location>
</feature>
<comment type="caution">
    <text evidence="5">The sequence shown here is derived from an EMBL/GenBank/DDBJ whole genome shotgun (WGS) entry which is preliminary data.</text>
</comment>
<feature type="site" description="Part of the allosteric site" evidence="3">
    <location>
        <position position="148"/>
    </location>
</feature>
<evidence type="ECO:0000313" key="5">
    <source>
        <dbReference type="EMBL" id="KGF16202.1"/>
    </source>
</evidence>
<dbReference type="PROSITE" id="PS01161">
    <property type="entry name" value="GLC_GALNAC_ISOMERASE"/>
    <property type="match status" value="1"/>
</dbReference>
<dbReference type="NCBIfam" id="NF001684">
    <property type="entry name" value="PRK00443.1-4"/>
    <property type="match status" value="1"/>
</dbReference>
<evidence type="ECO:0000256" key="3">
    <source>
        <dbReference type="HAMAP-Rule" id="MF_01241"/>
    </source>
</evidence>
<dbReference type="Pfam" id="PF01182">
    <property type="entry name" value="Glucosamine_iso"/>
    <property type="match status" value="1"/>
</dbReference>
<dbReference type="UniPathway" id="UPA00629">
    <property type="reaction ID" value="UER00684"/>
</dbReference>
<dbReference type="InterPro" id="IPR006148">
    <property type="entry name" value="Glc/Gal-6P_isomerase"/>
</dbReference>
<proteinExistence type="inferred from homology"/>
<dbReference type="InterPro" id="IPR018321">
    <property type="entry name" value="Glucosamine6P_isomerase_CS"/>
</dbReference>
<feature type="active site" description="For ring-opening step" evidence="3">
    <location>
        <position position="131"/>
    </location>
</feature>
<reference evidence="5 6" key="1">
    <citation type="submission" date="2014-07" db="EMBL/GenBank/DDBJ databases">
        <authorList>
            <person name="McCorrison J."/>
            <person name="Sanka R."/>
            <person name="Torralba M."/>
            <person name="Gillis M."/>
            <person name="Haft D.H."/>
            <person name="Methe B."/>
            <person name="Sutton G."/>
            <person name="Nelson K.E."/>
        </authorList>
    </citation>
    <scope>NUCLEOTIDE SEQUENCE [LARGE SCALE GENOMIC DNA]</scope>
    <source>
        <strain evidence="5 6">DNF00450</strain>
    </source>
</reference>
<dbReference type="eggNOG" id="COG0363">
    <property type="taxonomic scope" value="Bacteria"/>
</dbReference>
<comment type="activity regulation">
    <text evidence="3">Allosterically activated by N-acetylglucosamine 6-phosphate (GlcNAc6P).</text>
</comment>
<comment type="caution">
    <text evidence="3">Lacks conserved residue(s) required for the propagation of feature annotation.</text>
</comment>
<feature type="active site" description="For ring-opening step" evidence="3">
    <location>
        <position position="138"/>
    </location>
</feature>
<feature type="domain" description="Glucosamine/galactosamine-6-phosphate isomerase" evidence="4">
    <location>
        <begin position="25"/>
        <end position="220"/>
    </location>
</feature>
<dbReference type="HAMAP" id="MF_01241">
    <property type="entry name" value="GlcN6P_deamin"/>
    <property type="match status" value="1"/>
</dbReference>
<keyword evidence="1 3" id="KW-0378">Hydrolase</keyword>
<feature type="site" description="Part of the allosteric site" evidence="3">
    <location>
        <position position="151"/>
    </location>
</feature>
<evidence type="ECO:0000313" key="6">
    <source>
        <dbReference type="Proteomes" id="UP000029548"/>
    </source>
</evidence>
<accession>A0A095ZBW2</accession>
<dbReference type="GO" id="GO:0004342">
    <property type="term" value="F:glucosamine-6-phosphate deaminase activity"/>
    <property type="evidence" value="ECO:0007669"/>
    <property type="project" value="UniProtKB-UniRule"/>
</dbReference>
<comment type="catalytic activity">
    <reaction evidence="3">
        <text>alpha-D-glucosamine 6-phosphate + H2O = beta-D-fructose 6-phosphate + NH4(+)</text>
        <dbReference type="Rhea" id="RHEA:12172"/>
        <dbReference type="ChEBI" id="CHEBI:15377"/>
        <dbReference type="ChEBI" id="CHEBI:28938"/>
        <dbReference type="ChEBI" id="CHEBI:57634"/>
        <dbReference type="ChEBI" id="CHEBI:75989"/>
        <dbReference type="EC" id="3.5.99.6"/>
    </reaction>
</comment>
<comment type="similarity">
    <text evidence="3">Belongs to the glucosamine/galactosamine-6-phosphate isomerase family. NagB subfamily.</text>
</comment>
<dbReference type="PANTHER" id="PTHR11280:SF5">
    <property type="entry name" value="GLUCOSAMINE-6-PHOSPHATE ISOMERASE"/>
    <property type="match status" value="1"/>
</dbReference>
<name>A0A095ZBW2_9CORY</name>
<dbReference type="RefSeq" id="WP_035122656.1">
    <property type="nucleotide sequence ID" value="NZ_JRNE01000058.1"/>
</dbReference>
<dbReference type="InterPro" id="IPR004547">
    <property type="entry name" value="Glucosamine6P_isomerase"/>
</dbReference>
<dbReference type="Proteomes" id="UP000029548">
    <property type="component" value="Unassembled WGS sequence"/>
</dbReference>
<evidence type="ECO:0000259" key="4">
    <source>
        <dbReference type="Pfam" id="PF01182"/>
    </source>
</evidence>
<evidence type="ECO:0000256" key="2">
    <source>
        <dbReference type="ARBA" id="ARBA00023277"/>
    </source>
</evidence>
<dbReference type="GO" id="GO:0006043">
    <property type="term" value="P:glucosamine catabolic process"/>
    <property type="evidence" value="ECO:0007669"/>
    <property type="project" value="TreeGrafter"/>
</dbReference>
<feature type="site" description="Part of the allosteric site" evidence="3">
    <location>
        <position position="141"/>
    </location>
</feature>
<dbReference type="EMBL" id="JRNE01000058">
    <property type="protein sequence ID" value="KGF16202.1"/>
    <property type="molecule type" value="Genomic_DNA"/>
</dbReference>
<dbReference type="GO" id="GO:0006046">
    <property type="term" value="P:N-acetylglucosamine catabolic process"/>
    <property type="evidence" value="ECO:0007669"/>
    <property type="project" value="UniProtKB-UniRule"/>
</dbReference>
<keyword evidence="3" id="KW-0021">Allosteric enzyme</keyword>
<dbReference type="CDD" id="cd01399">
    <property type="entry name" value="GlcN6P_deaminase"/>
    <property type="match status" value="1"/>
</dbReference>
<dbReference type="InterPro" id="IPR037171">
    <property type="entry name" value="NagB/RpiA_transferase-like"/>
</dbReference>
<dbReference type="GO" id="GO:0019262">
    <property type="term" value="P:N-acetylneuraminate catabolic process"/>
    <property type="evidence" value="ECO:0007669"/>
    <property type="project" value="UniProtKB-UniRule"/>
</dbReference>
<keyword evidence="2 3" id="KW-0119">Carbohydrate metabolism</keyword>
<sequence>MEIIILDTPEEVGLLAADVMARYVKQGATLGLATGSTPVGAYRELVRRHREEGLSFAKCRAFLLDEYIGLGPDHPQSYHATIRRELTAHVDIEDALVQSPNGLDPRHAGDYDRAITAAGGIDIQLLGVGTDGHIGFNEPGSSLSSGTRVKTLHPRTIEDNARFFDSIDDVPHHVVTQGLATIGRARHLLLLATGIVKADAVEALCEGPVSAMCPASVLQYHPHATVIVDQQAASQLENAEYYRYAYQCKPEWQEI</sequence>
<dbReference type="PANTHER" id="PTHR11280">
    <property type="entry name" value="GLUCOSAMINE-6-PHOSPHATE ISOMERASE"/>
    <property type="match status" value="1"/>
</dbReference>
<dbReference type="NCBIfam" id="TIGR00502">
    <property type="entry name" value="nagB"/>
    <property type="match status" value="1"/>
</dbReference>
<protein>
    <recommendedName>
        <fullName evidence="3">Glucosamine-6-phosphate deaminase</fullName>
        <ecNumber evidence="3">3.5.99.6</ecNumber>
    </recommendedName>
    <alternativeName>
        <fullName evidence="3">GlcN6P deaminase</fullName>
        <shortName evidence="3">GNPDA</shortName>
    </alternativeName>
    <alternativeName>
        <fullName evidence="3">Glucosamine-6-phosphate isomerase</fullName>
    </alternativeName>
</protein>
<dbReference type="GO" id="GO:0005737">
    <property type="term" value="C:cytoplasm"/>
    <property type="evidence" value="ECO:0007669"/>
    <property type="project" value="TreeGrafter"/>
</dbReference>